<keyword evidence="3 6" id="KW-0812">Transmembrane</keyword>
<keyword evidence="5 6" id="KW-0472">Membrane</keyword>
<dbReference type="PANTHER" id="PTHR12608">
    <property type="entry name" value="TRANSMEMBRANE PROTEIN HTP-1 RELATED"/>
    <property type="match status" value="1"/>
</dbReference>
<evidence type="ECO:0000256" key="2">
    <source>
        <dbReference type="ARBA" id="ARBA00009190"/>
    </source>
</evidence>
<comment type="similarity">
    <text evidence="2 6">Belongs to the GDT1 family.</text>
</comment>
<reference evidence="8" key="1">
    <citation type="journal article" date="2019" name="Int. J. Syst. Evol. Microbiol.">
        <title>The Global Catalogue of Microorganisms (GCM) 10K type strain sequencing project: providing services to taxonomists for standard genome sequencing and annotation.</title>
        <authorList>
            <consortium name="The Broad Institute Genomics Platform"/>
            <consortium name="The Broad Institute Genome Sequencing Center for Infectious Disease"/>
            <person name="Wu L."/>
            <person name="Ma J."/>
        </authorList>
    </citation>
    <scope>NUCLEOTIDE SEQUENCE [LARGE SCALE GENOMIC DNA]</scope>
    <source>
        <strain evidence="8">CGMCC 4.7289</strain>
    </source>
</reference>
<dbReference type="PANTHER" id="PTHR12608:SF1">
    <property type="entry name" value="TRANSMEMBRANE PROTEIN 165"/>
    <property type="match status" value="1"/>
</dbReference>
<evidence type="ECO:0000256" key="3">
    <source>
        <dbReference type="ARBA" id="ARBA00022692"/>
    </source>
</evidence>
<dbReference type="Proteomes" id="UP001595816">
    <property type="component" value="Unassembled WGS sequence"/>
</dbReference>
<keyword evidence="4 6" id="KW-1133">Transmembrane helix</keyword>
<comment type="caution">
    <text evidence="7">The sequence shown here is derived from an EMBL/GenBank/DDBJ whole genome shotgun (WGS) entry which is preliminary data.</text>
</comment>
<comment type="subcellular location">
    <subcellularLocation>
        <location evidence="1 6">Membrane</location>
        <topology evidence="1 6">Multi-pass membrane protein</topology>
    </subcellularLocation>
</comment>
<name>A0ABV8LEM4_9ACTN</name>
<proteinExistence type="inferred from homology"/>
<organism evidence="7 8">
    <name type="scientific">Hamadaea flava</name>
    <dbReference type="NCBI Taxonomy" id="1742688"/>
    <lineage>
        <taxon>Bacteria</taxon>
        <taxon>Bacillati</taxon>
        <taxon>Actinomycetota</taxon>
        <taxon>Actinomycetes</taxon>
        <taxon>Micromonosporales</taxon>
        <taxon>Micromonosporaceae</taxon>
        <taxon>Hamadaea</taxon>
    </lineage>
</organism>
<dbReference type="EMBL" id="JBHSAY010000003">
    <property type="protein sequence ID" value="MFC4129184.1"/>
    <property type="molecule type" value="Genomic_DNA"/>
</dbReference>
<accession>A0ABV8LEM4</accession>
<protein>
    <recommendedName>
        <fullName evidence="6">GDT1 family protein</fullName>
    </recommendedName>
</protein>
<feature type="transmembrane region" description="Helical" evidence="6">
    <location>
        <begin position="179"/>
        <end position="199"/>
    </location>
</feature>
<dbReference type="Pfam" id="PF01169">
    <property type="entry name" value="GDT1"/>
    <property type="match status" value="2"/>
</dbReference>
<evidence type="ECO:0000313" key="7">
    <source>
        <dbReference type="EMBL" id="MFC4129184.1"/>
    </source>
</evidence>
<evidence type="ECO:0000256" key="1">
    <source>
        <dbReference type="ARBA" id="ARBA00004141"/>
    </source>
</evidence>
<gene>
    <name evidence="7" type="ORF">ACFOZ4_00995</name>
</gene>
<evidence type="ECO:0000313" key="8">
    <source>
        <dbReference type="Proteomes" id="UP001595816"/>
    </source>
</evidence>
<evidence type="ECO:0000256" key="4">
    <source>
        <dbReference type="ARBA" id="ARBA00022989"/>
    </source>
</evidence>
<evidence type="ECO:0000256" key="5">
    <source>
        <dbReference type="ARBA" id="ARBA00023136"/>
    </source>
</evidence>
<feature type="transmembrane region" description="Helical" evidence="6">
    <location>
        <begin position="39"/>
        <end position="62"/>
    </location>
</feature>
<dbReference type="InterPro" id="IPR001727">
    <property type="entry name" value="GDT1-like"/>
</dbReference>
<evidence type="ECO:0000256" key="6">
    <source>
        <dbReference type="RuleBase" id="RU365102"/>
    </source>
</evidence>
<dbReference type="RefSeq" id="WP_253758911.1">
    <property type="nucleotide sequence ID" value="NZ_JAMZDZ010000001.1"/>
</dbReference>
<keyword evidence="8" id="KW-1185">Reference proteome</keyword>
<comment type="caution">
    <text evidence="6">Lacks conserved residue(s) required for the propagation of feature annotation.</text>
</comment>
<feature type="transmembrane region" description="Helical" evidence="6">
    <location>
        <begin position="146"/>
        <end position="167"/>
    </location>
</feature>
<sequence>MEWITAFLTAFILIVPVELPDKTFVATLVLSTRYRPLPVWLGVSAAFAVQCAVAAGAGALLARLPKTPVTLFAALMFAIGAVILFRGARKADSEEAEAEAEYSEKITAPRTGWRAALASFAVLFAAEWGDLSQLATAALVARGGHAVAVGLGAFVALATVAGAAVLLGRWLLKRVRLSVIRYVGASICAILATLTVVSLV</sequence>
<feature type="transmembrane region" description="Helical" evidence="6">
    <location>
        <begin position="69"/>
        <end position="88"/>
    </location>
</feature>